<dbReference type="STRING" id="411473.RUMCAL_02986"/>
<dbReference type="InterPro" id="IPR059000">
    <property type="entry name" value="ATPase_P-type_domA"/>
</dbReference>
<keyword evidence="10" id="KW-0479">Metal-binding</keyword>
<dbReference type="PRINTS" id="PR00119">
    <property type="entry name" value="CATATPASE"/>
</dbReference>
<dbReference type="NCBIfam" id="TIGR01525">
    <property type="entry name" value="ATPase-IB_hvy"/>
    <property type="match status" value="1"/>
</dbReference>
<dbReference type="PROSITE" id="PS00154">
    <property type="entry name" value="ATPASE_E1_E2"/>
    <property type="match status" value="1"/>
</dbReference>
<protein>
    <recommendedName>
        <fullName evidence="8">Cd(2+)-exporting ATPase</fullName>
        <ecNumber evidence="8">7.2.2.21</ecNumber>
    </recommendedName>
</protein>
<proteinExistence type="inferred from homology"/>
<name>U2JSI1_9FIRM</name>
<evidence type="ECO:0000259" key="11">
    <source>
        <dbReference type="Pfam" id="PF00122"/>
    </source>
</evidence>
<dbReference type="PROSITE" id="PS01229">
    <property type="entry name" value="COF_2"/>
    <property type="match status" value="1"/>
</dbReference>
<keyword evidence="13" id="KW-1185">Reference proteome</keyword>
<dbReference type="PRINTS" id="PR00120">
    <property type="entry name" value="HATPASE"/>
</dbReference>
<evidence type="ECO:0000256" key="4">
    <source>
        <dbReference type="ARBA" id="ARBA00022692"/>
    </source>
</evidence>
<evidence type="ECO:0000256" key="3">
    <source>
        <dbReference type="ARBA" id="ARBA00022539"/>
    </source>
</evidence>
<keyword evidence="3" id="KW-0104">Cadmium</keyword>
<dbReference type="SFLD" id="SFLDS00003">
    <property type="entry name" value="Haloacid_Dehalogenase"/>
    <property type="match status" value="1"/>
</dbReference>
<dbReference type="InterPro" id="IPR023214">
    <property type="entry name" value="HAD_sf"/>
</dbReference>
<dbReference type="InterPro" id="IPR023299">
    <property type="entry name" value="ATPase_P-typ_cyto_dom_N"/>
</dbReference>
<organism evidence="12 13">
    <name type="scientific">Ruminococcus callidus ATCC 27760</name>
    <dbReference type="NCBI Taxonomy" id="411473"/>
    <lineage>
        <taxon>Bacteria</taxon>
        <taxon>Bacillati</taxon>
        <taxon>Bacillota</taxon>
        <taxon>Clostridia</taxon>
        <taxon>Eubacteriales</taxon>
        <taxon>Oscillospiraceae</taxon>
        <taxon>Ruminococcus</taxon>
    </lineage>
</organism>
<reference evidence="12 13" key="1">
    <citation type="submission" date="2013-07" db="EMBL/GenBank/DDBJ databases">
        <authorList>
            <person name="Weinstock G."/>
            <person name="Sodergren E."/>
            <person name="Wylie T."/>
            <person name="Fulton L."/>
            <person name="Fulton R."/>
            <person name="Fronick C."/>
            <person name="O'Laughlin M."/>
            <person name="Godfrey J."/>
            <person name="Miner T."/>
            <person name="Herter B."/>
            <person name="Appelbaum E."/>
            <person name="Cordes M."/>
            <person name="Lek S."/>
            <person name="Wollam A."/>
            <person name="Pepin K.H."/>
            <person name="Palsikar V.B."/>
            <person name="Mitreva M."/>
            <person name="Wilson R.K."/>
        </authorList>
    </citation>
    <scope>NUCLEOTIDE SEQUENCE [LARGE SCALE GENOMIC DNA]</scope>
    <source>
        <strain evidence="12 13">ATCC 27760</strain>
    </source>
</reference>
<dbReference type="GO" id="GO:0005886">
    <property type="term" value="C:plasma membrane"/>
    <property type="evidence" value="ECO:0007669"/>
    <property type="project" value="UniProtKB-SubCell"/>
</dbReference>
<evidence type="ECO:0000256" key="5">
    <source>
        <dbReference type="ARBA" id="ARBA00022967"/>
    </source>
</evidence>
<dbReference type="HOGENOM" id="CLU_001771_6_3_9"/>
<dbReference type="SFLD" id="SFLDG00002">
    <property type="entry name" value="C1.7:_P-type_atpase_like"/>
    <property type="match status" value="1"/>
</dbReference>
<sequence length="704" mass="75666">MKFQIVYDKPGRIRFRCGAYAFDKELETAVQKQLLESAAVKKAEAHAENGGILVYYEAGARQKVIRTVAALDTRLLAPLGPDTCSERIDSDFKTDLVKLVAKRYLQNALLPAPIANAVILFKGIRYVWRAVKTLLEGHLNVDVLDGASVSACLLQRNFKTAGTIMFMLSISALLEDYTRAKTKAALTDSLAVKTDKVWLVQDGTEVLIPMAELQVGDVICVRTGSVIPVDGTVTSGEANINEASMTGEPLSVRKAKGSTVFAGTVVDEGSIHVQVRALSGNTKIQKIIELIDNSENLKAGVQSRAENLADRIVPFSFLGFGLTLLLTRNITKAVSILMVDYSCAIKLSTPISVISAIREAADHDITVKGGKYLEAFAEADSVVFDKTGTLTNAEPVLERAISFSDYSEDEILRIAACIEEHFPHSVARAIVKGAADRGLNHQEEHAEVQYIVAHGIATTLHGKRAIIGSHHFVSEDEHVEITAEQQAAIEAQSGGCSVVYLAIGGKLSGVLCISDPPRAEAGEAIGLLKKAGIENVVMLTGDSQQAAEVTAAKLGITKCFAQVLPEDKHRYVEQLKADGHRVIMVGDGINDAPALAAADVSVAMSDASDIAREAADITLRGADLTELATLRTLSEKLMTRIHRNYRFIIGFNSSLLLLGLFGIIAPTTSAFLHNASTMAICARSMTPMLEKKQNSATEEDTGKA</sequence>
<keyword evidence="10" id="KW-0547">Nucleotide-binding</keyword>
<comment type="catalytic activity">
    <reaction evidence="9">
        <text>Cd(2+)(in) + ATP + H2O = Cd(2+)(out) + ADP + phosphate + H(+)</text>
        <dbReference type="Rhea" id="RHEA:12132"/>
        <dbReference type="ChEBI" id="CHEBI:15377"/>
        <dbReference type="ChEBI" id="CHEBI:15378"/>
        <dbReference type="ChEBI" id="CHEBI:30616"/>
        <dbReference type="ChEBI" id="CHEBI:43474"/>
        <dbReference type="ChEBI" id="CHEBI:48775"/>
        <dbReference type="ChEBI" id="CHEBI:456216"/>
        <dbReference type="EC" id="7.2.2.21"/>
    </reaction>
</comment>
<comment type="subcellular location">
    <subcellularLocation>
        <location evidence="10">Cell membrane</location>
    </subcellularLocation>
    <subcellularLocation>
        <location evidence="1">Membrane</location>
        <topology evidence="1">Multi-pass membrane protein</topology>
    </subcellularLocation>
</comment>
<dbReference type="Gene3D" id="3.40.1110.10">
    <property type="entry name" value="Calcium-transporting ATPase, cytoplasmic domain N"/>
    <property type="match status" value="1"/>
</dbReference>
<comment type="similarity">
    <text evidence="2 10">Belongs to the cation transport ATPase (P-type) (TC 3.A.3) family. Type IB subfamily.</text>
</comment>
<dbReference type="Pfam" id="PF00122">
    <property type="entry name" value="E1-E2_ATPase"/>
    <property type="match status" value="1"/>
</dbReference>
<dbReference type="PANTHER" id="PTHR48085">
    <property type="entry name" value="CADMIUM/ZINC-TRANSPORTING ATPASE HMA2-RELATED"/>
    <property type="match status" value="1"/>
</dbReference>
<evidence type="ECO:0000256" key="1">
    <source>
        <dbReference type="ARBA" id="ARBA00004141"/>
    </source>
</evidence>
<dbReference type="GO" id="GO:0046872">
    <property type="term" value="F:metal ion binding"/>
    <property type="evidence" value="ECO:0007669"/>
    <property type="project" value="UniProtKB-KW"/>
</dbReference>
<keyword evidence="5" id="KW-1278">Translocase</keyword>
<keyword evidence="7 10" id="KW-0472">Membrane</keyword>
<dbReference type="NCBIfam" id="TIGR01494">
    <property type="entry name" value="ATPase_P-type"/>
    <property type="match status" value="1"/>
</dbReference>
<dbReference type="InterPro" id="IPR018303">
    <property type="entry name" value="ATPase_P-typ_P_site"/>
</dbReference>
<feature type="transmembrane region" description="Helical" evidence="10">
    <location>
        <begin position="645"/>
        <end position="665"/>
    </location>
</feature>
<dbReference type="Gene3D" id="3.40.50.1000">
    <property type="entry name" value="HAD superfamily/HAD-like"/>
    <property type="match status" value="1"/>
</dbReference>
<evidence type="ECO:0000256" key="7">
    <source>
        <dbReference type="ARBA" id="ARBA00023136"/>
    </source>
</evidence>
<evidence type="ECO:0000256" key="6">
    <source>
        <dbReference type="ARBA" id="ARBA00022989"/>
    </source>
</evidence>
<dbReference type="SFLD" id="SFLDF00027">
    <property type="entry name" value="p-type_atpase"/>
    <property type="match status" value="1"/>
</dbReference>
<dbReference type="InterPro" id="IPR001757">
    <property type="entry name" value="P_typ_ATPase"/>
</dbReference>
<dbReference type="AlphaFoldDB" id="U2JSI1"/>
<dbReference type="Proteomes" id="UP000016662">
    <property type="component" value="Unassembled WGS sequence"/>
</dbReference>
<keyword evidence="10" id="KW-0067">ATP-binding</keyword>
<dbReference type="InterPro" id="IPR051014">
    <property type="entry name" value="Cation_Transport_ATPase_IB"/>
</dbReference>
<dbReference type="InterPro" id="IPR027256">
    <property type="entry name" value="P-typ_ATPase_IB"/>
</dbReference>
<keyword evidence="10" id="KW-1003">Cell membrane</keyword>
<dbReference type="Pfam" id="PF00702">
    <property type="entry name" value="Hydrolase"/>
    <property type="match status" value="1"/>
</dbReference>
<dbReference type="Gene3D" id="2.70.150.10">
    <property type="entry name" value="Calcium-transporting ATPase, cytoplasmic transduction domain A"/>
    <property type="match status" value="1"/>
</dbReference>
<dbReference type="SUPFAM" id="SSF56784">
    <property type="entry name" value="HAD-like"/>
    <property type="match status" value="1"/>
</dbReference>
<evidence type="ECO:0000256" key="2">
    <source>
        <dbReference type="ARBA" id="ARBA00006024"/>
    </source>
</evidence>
<dbReference type="InterPro" id="IPR036412">
    <property type="entry name" value="HAD-like_sf"/>
</dbReference>
<accession>U2JSI1</accession>
<feature type="domain" description="P-type ATPase A" evidence="11">
    <location>
        <begin position="194"/>
        <end position="291"/>
    </location>
</feature>
<dbReference type="OrthoDB" id="9813266at2"/>
<dbReference type="InterPro" id="IPR008250">
    <property type="entry name" value="ATPase_P-typ_transduc_dom_A_sf"/>
</dbReference>
<keyword evidence="6 10" id="KW-1133">Transmembrane helix</keyword>
<dbReference type="EC" id="7.2.2.21" evidence="8"/>
<dbReference type="GO" id="GO:0008551">
    <property type="term" value="F:P-type cadmium transporter activity"/>
    <property type="evidence" value="ECO:0007669"/>
    <property type="project" value="UniProtKB-EC"/>
</dbReference>
<evidence type="ECO:0000256" key="8">
    <source>
        <dbReference type="ARBA" id="ARBA00039103"/>
    </source>
</evidence>
<dbReference type="GO" id="GO:0016887">
    <property type="term" value="F:ATP hydrolysis activity"/>
    <property type="evidence" value="ECO:0007669"/>
    <property type="project" value="InterPro"/>
</dbReference>
<evidence type="ECO:0000313" key="12">
    <source>
        <dbReference type="EMBL" id="ERJ89231.1"/>
    </source>
</evidence>
<dbReference type="SUPFAM" id="SSF81653">
    <property type="entry name" value="Calcium ATPase, transduction domain A"/>
    <property type="match status" value="1"/>
</dbReference>
<evidence type="ECO:0000256" key="10">
    <source>
        <dbReference type="RuleBase" id="RU362081"/>
    </source>
</evidence>
<dbReference type="PANTHER" id="PTHR48085:SF5">
    <property type="entry name" value="CADMIUM_ZINC-TRANSPORTING ATPASE HMA4-RELATED"/>
    <property type="match status" value="1"/>
</dbReference>
<keyword evidence="4 10" id="KW-0812">Transmembrane</keyword>
<dbReference type="InterPro" id="IPR044492">
    <property type="entry name" value="P_typ_ATPase_HD_dom"/>
</dbReference>
<comment type="caution">
    <text evidence="10">Lacks conserved residue(s) required for the propagation of feature annotation.</text>
</comment>
<evidence type="ECO:0000256" key="9">
    <source>
        <dbReference type="ARBA" id="ARBA00049338"/>
    </source>
</evidence>
<dbReference type="RefSeq" id="WP_021681177.1">
    <property type="nucleotide sequence ID" value="NZ_KI260336.1"/>
</dbReference>
<evidence type="ECO:0000313" key="13">
    <source>
        <dbReference type="Proteomes" id="UP000016662"/>
    </source>
</evidence>
<comment type="caution">
    <text evidence="12">The sequence shown here is derived from an EMBL/GenBank/DDBJ whole genome shotgun (WGS) entry which is preliminary data.</text>
</comment>
<dbReference type="PATRIC" id="fig|411473.3.peg.2508"/>
<dbReference type="GO" id="GO:0005524">
    <property type="term" value="F:ATP binding"/>
    <property type="evidence" value="ECO:0007669"/>
    <property type="project" value="UniProtKB-UniRule"/>
</dbReference>
<gene>
    <name evidence="12" type="ORF">RUMCAL_02986</name>
</gene>
<dbReference type="EMBL" id="AWVF01000387">
    <property type="protein sequence ID" value="ERJ89231.1"/>
    <property type="molecule type" value="Genomic_DNA"/>
</dbReference>
<dbReference type="eggNOG" id="COG2217">
    <property type="taxonomic scope" value="Bacteria"/>
</dbReference>